<dbReference type="Proteomes" id="UP001597128">
    <property type="component" value="Unassembled WGS sequence"/>
</dbReference>
<dbReference type="PROSITE" id="PS50887">
    <property type="entry name" value="GGDEF"/>
    <property type="match status" value="1"/>
</dbReference>
<dbReference type="EMBL" id="JBHTKB010000001">
    <property type="protein sequence ID" value="MFD0913459.1"/>
    <property type="molecule type" value="Genomic_DNA"/>
</dbReference>
<dbReference type="CDD" id="cd01949">
    <property type="entry name" value="GGDEF"/>
    <property type="match status" value="1"/>
</dbReference>
<dbReference type="Gene3D" id="3.30.450.20">
    <property type="entry name" value="PAS domain"/>
    <property type="match status" value="2"/>
</dbReference>
<dbReference type="InterPro" id="IPR035919">
    <property type="entry name" value="EAL_sf"/>
</dbReference>
<dbReference type="InterPro" id="IPR000700">
    <property type="entry name" value="PAS-assoc_C"/>
</dbReference>
<dbReference type="NCBIfam" id="TIGR00229">
    <property type="entry name" value="sensory_box"/>
    <property type="match status" value="2"/>
</dbReference>
<dbReference type="Pfam" id="PF00990">
    <property type="entry name" value="GGDEF"/>
    <property type="match status" value="1"/>
</dbReference>
<dbReference type="NCBIfam" id="TIGR00254">
    <property type="entry name" value="GGDEF"/>
    <property type="match status" value="1"/>
</dbReference>
<comment type="caution">
    <text evidence="5">The sequence shown here is derived from an EMBL/GenBank/DDBJ whole genome shotgun (WGS) entry which is preliminary data.</text>
</comment>
<evidence type="ECO:0000259" key="3">
    <source>
        <dbReference type="PROSITE" id="PS50883"/>
    </source>
</evidence>
<evidence type="ECO:0000313" key="5">
    <source>
        <dbReference type="EMBL" id="MFD0913459.1"/>
    </source>
</evidence>
<dbReference type="PROSITE" id="PS50883">
    <property type="entry name" value="EAL"/>
    <property type="match status" value="1"/>
</dbReference>
<dbReference type="InterPro" id="IPR043128">
    <property type="entry name" value="Rev_trsase/Diguanyl_cyclase"/>
</dbReference>
<dbReference type="PANTHER" id="PTHR44757">
    <property type="entry name" value="DIGUANYLATE CYCLASE DGCP"/>
    <property type="match status" value="1"/>
</dbReference>
<gene>
    <name evidence="5" type="ORF">ACFQ1Z_07865</name>
</gene>
<dbReference type="Pfam" id="PF00563">
    <property type="entry name" value="EAL"/>
    <property type="match status" value="1"/>
</dbReference>
<dbReference type="CDD" id="cd00130">
    <property type="entry name" value="PAS"/>
    <property type="match status" value="1"/>
</dbReference>
<dbReference type="InterPro" id="IPR000160">
    <property type="entry name" value="GGDEF_dom"/>
</dbReference>
<feature type="domain" description="PAS" evidence="1">
    <location>
        <begin position="79"/>
        <end position="154"/>
    </location>
</feature>
<dbReference type="Gene3D" id="3.30.70.270">
    <property type="match status" value="1"/>
</dbReference>
<dbReference type="SMART" id="SM00052">
    <property type="entry name" value="EAL"/>
    <property type="match status" value="1"/>
</dbReference>
<dbReference type="InterPro" id="IPR001610">
    <property type="entry name" value="PAC"/>
</dbReference>
<dbReference type="CDD" id="cd01948">
    <property type="entry name" value="EAL"/>
    <property type="match status" value="1"/>
</dbReference>
<dbReference type="SUPFAM" id="SSF55073">
    <property type="entry name" value="Nucleotide cyclase"/>
    <property type="match status" value="1"/>
</dbReference>
<dbReference type="SMART" id="SM00086">
    <property type="entry name" value="PAC"/>
    <property type="match status" value="1"/>
</dbReference>
<name>A0ABW3F6C8_9PROT</name>
<dbReference type="SMART" id="SM00267">
    <property type="entry name" value="GGDEF"/>
    <property type="match status" value="1"/>
</dbReference>
<feature type="domain" description="PAC" evidence="2">
    <location>
        <begin position="168"/>
        <end position="220"/>
    </location>
</feature>
<reference evidence="6" key="1">
    <citation type="journal article" date="2019" name="Int. J. Syst. Evol. Microbiol.">
        <title>The Global Catalogue of Microorganisms (GCM) 10K type strain sequencing project: providing services to taxonomists for standard genome sequencing and annotation.</title>
        <authorList>
            <consortium name="The Broad Institute Genomics Platform"/>
            <consortium name="The Broad Institute Genome Sequencing Center for Infectious Disease"/>
            <person name="Wu L."/>
            <person name="Ma J."/>
        </authorList>
    </citation>
    <scope>NUCLEOTIDE SEQUENCE [LARGE SCALE GENOMIC DNA]</scope>
    <source>
        <strain evidence="6">CCUG 58412</strain>
    </source>
</reference>
<dbReference type="InterPro" id="IPR029787">
    <property type="entry name" value="Nucleotide_cyclase"/>
</dbReference>
<dbReference type="Gene3D" id="3.20.20.450">
    <property type="entry name" value="EAL domain"/>
    <property type="match status" value="1"/>
</dbReference>
<protein>
    <submittedName>
        <fullName evidence="5">Bifunctional diguanylate cyclase/phosphodiesterase</fullName>
    </submittedName>
</protein>
<organism evidence="5 6">
    <name type="scientific">Methylophilus luteus</name>
    <dbReference type="NCBI Taxonomy" id="640108"/>
    <lineage>
        <taxon>Bacteria</taxon>
        <taxon>Pseudomonadati</taxon>
        <taxon>Pseudomonadota</taxon>
        <taxon>Betaproteobacteria</taxon>
        <taxon>Nitrosomonadales</taxon>
        <taxon>Methylophilaceae</taxon>
        <taxon>Methylophilus</taxon>
    </lineage>
</organism>
<feature type="domain" description="EAL" evidence="3">
    <location>
        <begin position="394"/>
        <end position="648"/>
    </location>
</feature>
<feature type="domain" description="GGDEF" evidence="4">
    <location>
        <begin position="252"/>
        <end position="385"/>
    </location>
</feature>
<sequence length="651" mass="74035">MVGKLLLQEVPINKEKRLFDRYKYVIETGQTVAEEFAIHDKDVNAEWIYWQIVKLGDGIAITSRDITARKNLEFELAKVNRLHSAILESASYSIIATDVDGTIISMNKAAERMLWYREEELVGKFTPEIIHDKEEVILRAEKLSSELGKTISPGFEVFVAKAVDDISSEEEWTYVRKDGSRFPVKLSVTVLKEPSGSIYGYLGIAYDISEQKRAEEYITHIALHDVLTGLPNRALFDDRVKVAIENSKRTNESLGVALLDLDHFKYINDSLGHHIGDKLLQLVSTRLVDNIRPTDTVARMGGDEFAFLFPNVSHPEGTHIVLQRLLNAFIPKAEVNGHTLHATPSIGMAVFPADGLDIETLLKNADTAMYRAKELGRNGYQIFDNEMRQLASLRIMREQELREAVEKQQFELFYQPQINLETLKIIGVEALIRWQKSPNKYISPAEFIPLAEETGLILPIGEWVIKTAIKQAKEFELSFGRPIRVAVNVSPRQFRQVGLVDQILSTLKEFDVSPEMFEVEITENLMMENIESSVEVMRALTKAGVKIALDDFGTGYSSLSYLSKFKFDRIKIDQSFIRNCLTNPEDEAIVKTIISMSKTLNVELIAEGIETKQQLDFIRLHKCEEGQGYYIGKPVSYQRLLEIPSKFELYE</sequence>
<dbReference type="PANTHER" id="PTHR44757:SF2">
    <property type="entry name" value="BIOFILM ARCHITECTURE MAINTENANCE PROTEIN MBAA"/>
    <property type="match status" value="1"/>
</dbReference>
<accession>A0ABW3F6C8</accession>
<dbReference type="SUPFAM" id="SSF55785">
    <property type="entry name" value="PYP-like sensor domain (PAS domain)"/>
    <property type="match status" value="1"/>
</dbReference>
<dbReference type="PROSITE" id="PS50112">
    <property type="entry name" value="PAS"/>
    <property type="match status" value="1"/>
</dbReference>
<evidence type="ECO:0000259" key="4">
    <source>
        <dbReference type="PROSITE" id="PS50887"/>
    </source>
</evidence>
<keyword evidence="6" id="KW-1185">Reference proteome</keyword>
<dbReference type="SUPFAM" id="SSF141868">
    <property type="entry name" value="EAL domain-like"/>
    <property type="match status" value="1"/>
</dbReference>
<proteinExistence type="predicted"/>
<dbReference type="SMART" id="SM00091">
    <property type="entry name" value="PAS"/>
    <property type="match status" value="1"/>
</dbReference>
<dbReference type="InterPro" id="IPR052155">
    <property type="entry name" value="Biofilm_reg_signaling"/>
</dbReference>
<dbReference type="InterPro" id="IPR001633">
    <property type="entry name" value="EAL_dom"/>
</dbReference>
<dbReference type="InterPro" id="IPR035965">
    <property type="entry name" value="PAS-like_dom_sf"/>
</dbReference>
<dbReference type="RefSeq" id="WP_379056825.1">
    <property type="nucleotide sequence ID" value="NZ_JBHTKB010000001.1"/>
</dbReference>
<evidence type="ECO:0000259" key="1">
    <source>
        <dbReference type="PROSITE" id="PS50112"/>
    </source>
</evidence>
<evidence type="ECO:0000259" key="2">
    <source>
        <dbReference type="PROSITE" id="PS50113"/>
    </source>
</evidence>
<evidence type="ECO:0000313" key="6">
    <source>
        <dbReference type="Proteomes" id="UP001597128"/>
    </source>
</evidence>
<dbReference type="Pfam" id="PF13426">
    <property type="entry name" value="PAS_9"/>
    <property type="match status" value="1"/>
</dbReference>
<dbReference type="PROSITE" id="PS50113">
    <property type="entry name" value="PAC"/>
    <property type="match status" value="1"/>
</dbReference>
<dbReference type="InterPro" id="IPR000014">
    <property type="entry name" value="PAS"/>
</dbReference>